<sequence>MNAIELIRQFLVDRLGVAESAVVPGAALAELGVDSLMLAELMFEAEDRLGIEIPSDQTPPKSVADMVAVIESLVPSKTE</sequence>
<reference evidence="2 3" key="1">
    <citation type="submission" date="2018-08" db="EMBL/GenBank/DDBJ databases">
        <title>Hydrogenophaga sp. LA-38 isolated from sludge.</title>
        <authorList>
            <person name="Im W.-T."/>
        </authorList>
    </citation>
    <scope>NUCLEOTIDE SEQUENCE [LARGE SCALE GENOMIC DNA]</scope>
    <source>
        <strain evidence="2 3">LA-38</strain>
    </source>
</reference>
<evidence type="ECO:0000313" key="3">
    <source>
        <dbReference type="Proteomes" id="UP000261931"/>
    </source>
</evidence>
<accession>A0A372EN68</accession>
<name>A0A372EN68_9BURK</name>
<evidence type="ECO:0000313" key="2">
    <source>
        <dbReference type="EMBL" id="RFP81117.1"/>
    </source>
</evidence>
<feature type="domain" description="Carrier" evidence="1">
    <location>
        <begin position="1"/>
        <end position="78"/>
    </location>
</feature>
<dbReference type="InterPro" id="IPR009081">
    <property type="entry name" value="PP-bd_ACP"/>
</dbReference>
<dbReference type="EMBL" id="QVLS01000002">
    <property type="protein sequence ID" value="RFP81117.1"/>
    <property type="molecule type" value="Genomic_DNA"/>
</dbReference>
<keyword evidence="3" id="KW-1185">Reference proteome</keyword>
<dbReference type="SUPFAM" id="SSF47336">
    <property type="entry name" value="ACP-like"/>
    <property type="match status" value="1"/>
</dbReference>
<dbReference type="AlphaFoldDB" id="A0A372EN68"/>
<gene>
    <name evidence="2" type="ORF">DY262_04910</name>
</gene>
<dbReference type="Pfam" id="PF00550">
    <property type="entry name" value="PP-binding"/>
    <property type="match status" value="1"/>
</dbReference>
<dbReference type="Proteomes" id="UP000261931">
    <property type="component" value="Unassembled WGS sequence"/>
</dbReference>
<proteinExistence type="predicted"/>
<dbReference type="RefSeq" id="WP_116957846.1">
    <property type="nucleotide sequence ID" value="NZ_QVLS01000002.1"/>
</dbReference>
<evidence type="ECO:0000259" key="1">
    <source>
        <dbReference type="PROSITE" id="PS50075"/>
    </source>
</evidence>
<dbReference type="InterPro" id="IPR036736">
    <property type="entry name" value="ACP-like_sf"/>
</dbReference>
<dbReference type="PROSITE" id="PS50075">
    <property type="entry name" value="CARRIER"/>
    <property type="match status" value="1"/>
</dbReference>
<comment type="caution">
    <text evidence="2">The sequence shown here is derived from an EMBL/GenBank/DDBJ whole genome shotgun (WGS) entry which is preliminary data.</text>
</comment>
<protein>
    <submittedName>
        <fullName evidence="2">Acyl carrier protein</fullName>
    </submittedName>
</protein>
<organism evidence="2 3">
    <name type="scientific">Hydrogenophaga borbori</name>
    <dbReference type="NCBI Taxonomy" id="2294117"/>
    <lineage>
        <taxon>Bacteria</taxon>
        <taxon>Pseudomonadati</taxon>
        <taxon>Pseudomonadota</taxon>
        <taxon>Betaproteobacteria</taxon>
        <taxon>Burkholderiales</taxon>
        <taxon>Comamonadaceae</taxon>
        <taxon>Hydrogenophaga</taxon>
    </lineage>
</organism>
<dbReference type="Gene3D" id="1.10.1200.10">
    <property type="entry name" value="ACP-like"/>
    <property type="match status" value="1"/>
</dbReference>